<reference evidence="2 3" key="1">
    <citation type="submission" date="2018-06" db="EMBL/GenBank/DDBJ databases">
        <authorList>
            <consortium name="Pathogen Informatics"/>
            <person name="Doyle S."/>
        </authorList>
    </citation>
    <scope>NUCLEOTIDE SEQUENCE [LARGE SCALE GENOMIC DNA]</scope>
    <source>
        <strain evidence="2 3">NCTC13294</strain>
    </source>
</reference>
<evidence type="ECO:0000256" key="1">
    <source>
        <dbReference type="PROSITE-ProRule" id="PRU00339"/>
    </source>
</evidence>
<accession>A0A381E2H7</accession>
<organism evidence="2 3">
    <name type="scientific">Cardiobacterium valvarum</name>
    <dbReference type="NCBI Taxonomy" id="194702"/>
    <lineage>
        <taxon>Bacteria</taxon>
        <taxon>Pseudomonadati</taxon>
        <taxon>Pseudomonadota</taxon>
        <taxon>Gammaproteobacteria</taxon>
        <taxon>Cardiobacteriales</taxon>
        <taxon>Cardiobacteriaceae</taxon>
        <taxon>Cardiobacterium</taxon>
    </lineage>
</organism>
<dbReference type="OrthoDB" id="1551390at2"/>
<dbReference type="Proteomes" id="UP000254572">
    <property type="component" value="Unassembled WGS sequence"/>
</dbReference>
<dbReference type="Gene3D" id="1.25.40.10">
    <property type="entry name" value="Tetratricopeptide repeat domain"/>
    <property type="match status" value="1"/>
</dbReference>
<dbReference type="InterPro" id="IPR019734">
    <property type="entry name" value="TPR_rpt"/>
</dbReference>
<evidence type="ECO:0000313" key="2">
    <source>
        <dbReference type="EMBL" id="SUX20129.1"/>
    </source>
</evidence>
<feature type="repeat" description="TPR" evidence="1">
    <location>
        <begin position="14"/>
        <end position="47"/>
    </location>
</feature>
<gene>
    <name evidence="2" type="ORF">NCTC13294_00676</name>
</gene>
<dbReference type="AlphaFoldDB" id="A0A381E2H7"/>
<dbReference type="InterPro" id="IPR011990">
    <property type="entry name" value="TPR-like_helical_dom_sf"/>
</dbReference>
<keyword evidence="3" id="KW-1185">Reference proteome</keyword>
<dbReference type="SUPFAM" id="SSF48452">
    <property type="entry name" value="TPR-like"/>
    <property type="match status" value="1"/>
</dbReference>
<keyword evidence="1" id="KW-0802">TPR repeat</keyword>
<sequence length="137" mass="15160">MTDIALDPHLHTRINRFCEIGDTFAAQGEYPQAIEAYQYAWNLLPEPKTRWEAATWILAAIGDAWFLHGDYIRARDNFQIALPCPGGSDNAFIHLRLGQALLELGETAATAALQQAHNLGGEAVFADEDPKYLAALH</sequence>
<dbReference type="PROSITE" id="PS50005">
    <property type="entry name" value="TPR"/>
    <property type="match status" value="1"/>
</dbReference>
<dbReference type="EMBL" id="UFUW01000001">
    <property type="protein sequence ID" value="SUX20129.1"/>
    <property type="molecule type" value="Genomic_DNA"/>
</dbReference>
<proteinExistence type="predicted"/>
<name>A0A381E2H7_9GAMM</name>
<dbReference type="RefSeq" id="WP_115610928.1">
    <property type="nucleotide sequence ID" value="NZ_JBHLZC010000001.1"/>
</dbReference>
<protein>
    <submittedName>
        <fullName evidence="2">Tetratricopeptide repeat</fullName>
    </submittedName>
</protein>
<evidence type="ECO:0000313" key="3">
    <source>
        <dbReference type="Proteomes" id="UP000254572"/>
    </source>
</evidence>